<reference evidence="4" key="1">
    <citation type="journal article" date="2019" name="Int. J. Syst. Evol. Microbiol.">
        <title>The Global Catalogue of Microorganisms (GCM) 10K type strain sequencing project: providing services to taxonomists for standard genome sequencing and annotation.</title>
        <authorList>
            <consortium name="The Broad Institute Genomics Platform"/>
            <consortium name="The Broad Institute Genome Sequencing Center for Infectious Disease"/>
            <person name="Wu L."/>
            <person name="Ma J."/>
        </authorList>
    </citation>
    <scope>NUCLEOTIDE SEQUENCE [LARGE SCALE GENOMIC DNA]</scope>
    <source>
        <strain evidence="4">JCM 17688</strain>
    </source>
</reference>
<proteinExistence type="predicted"/>
<dbReference type="Pfam" id="PF01243">
    <property type="entry name" value="PNPOx_N"/>
    <property type="match status" value="1"/>
</dbReference>
<evidence type="ECO:0000313" key="4">
    <source>
        <dbReference type="Proteomes" id="UP001500635"/>
    </source>
</evidence>
<name>A0ABP8JZR8_9ACTN</name>
<dbReference type="PANTHER" id="PTHR35176:SF6">
    <property type="entry name" value="HEME OXYGENASE HI_0854-RELATED"/>
    <property type="match status" value="1"/>
</dbReference>
<feature type="domain" description="Pyridoxamine 5'-phosphate oxidase N-terminal" evidence="2">
    <location>
        <begin position="6"/>
        <end position="127"/>
    </location>
</feature>
<dbReference type="Proteomes" id="UP001500635">
    <property type="component" value="Unassembled WGS sequence"/>
</dbReference>
<dbReference type="InterPro" id="IPR012349">
    <property type="entry name" value="Split_barrel_FMN-bd"/>
</dbReference>
<accession>A0ABP8JZR8</accession>
<dbReference type="Gene3D" id="2.30.110.10">
    <property type="entry name" value="Electron Transport, Fmn-binding Protein, Chain A"/>
    <property type="match status" value="1"/>
</dbReference>
<keyword evidence="1" id="KW-0560">Oxidoreductase</keyword>
<keyword evidence="4" id="KW-1185">Reference proteome</keyword>
<organism evidence="3 4">
    <name type="scientific">Tsukamurella soli</name>
    <dbReference type="NCBI Taxonomy" id="644556"/>
    <lineage>
        <taxon>Bacteria</taxon>
        <taxon>Bacillati</taxon>
        <taxon>Actinomycetota</taxon>
        <taxon>Actinomycetes</taxon>
        <taxon>Mycobacteriales</taxon>
        <taxon>Tsukamurellaceae</taxon>
        <taxon>Tsukamurella</taxon>
    </lineage>
</organism>
<sequence>MTDSLSDHARSIIEAPVLATVATLQPDGSPQLTVVWAHTDGDAVVFSTIRGRRKTDNLDRDPRVSISWIAPDDPMDTVEVRGTAELIDDPTGRLIDDLCHKYRGTSWTEPDPGNQRVIVRVTPTRVRAGH</sequence>
<comment type="caution">
    <text evidence="3">The sequence shown here is derived from an EMBL/GenBank/DDBJ whole genome shotgun (WGS) entry which is preliminary data.</text>
</comment>
<dbReference type="RefSeq" id="WP_344998308.1">
    <property type="nucleotide sequence ID" value="NZ_BAABFR010000062.1"/>
</dbReference>
<evidence type="ECO:0000259" key="2">
    <source>
        <dbReference type="Pfam" id="PF01243"/>
    </source>
</evidence>
<dbReference type="InterPro" id="IPR011576">
    <property type="entry name" value="Pyridox_Oxase_N"/>
</dbReference>
<dbReference type="NCBIfam" id="TIGR03618">
    <property type="entry name" value="Rv1155_F420"/>
    <property type="match status" value="1"/>
</dbReference>
<dbReference type="InterPro" id="IPR052019">
    <property type="entry name" value="F420H2_bilvrd_red/Heme_oxyg"/>
</dbReference>
<evidence type="ECO:0000313" key="3">
    <source>
        <dbReference type="EMBL" id="GAA4398512.1"/>
    </source>
</evidence>
<dbReference type="EMBL" id="BAABFR010000062">
    <property type="protein sequence ID" value="GAA4398512.1"/>
    <property type="molecule type" value="Genomic_DNA"/>
</dbReference>
<dbReference type="PANTHER" id="PTHR35176">
    <property type="entry name" value="HEME OXYGENASE HI_0854-RELATED"/>
    <property type="match status" value="1"/>
</dbReference>
<evidence type="ECO:0000256" key="1">
    <source>
        <dbReference type="ARBA" id="ARBA00023002"/>
    </source>
</evidence>
<dbReference type="InterPro" id="IPR019920">
    <property type="entry name" value="F420-binding_dom_put"/>
</dbReference>
<dbReference type="SUPFAM" id="SSF50475">
    <property type="entry name" value="FMN-binding split barrel"/>
    <property type="match status" value="1"/>
</dbReference>
<protein>
    <submittedName>
        <fullName evidence="3">PPOX class F420-dependent oxidoreductase</fullName>
    </submittedName>
</protein>
<gene>
    <name evidence="3" type="ORF">GCM10023147_34810</name>
</gene>